<evidence type="ECO:0000256" key="2">
    <source>
        <dbReference type="ARBA" id="ARBA00022741"/>
    </source>
</evidence>
<keyword evidence="7" id="KW-1185">Reference proteome</keyword>
<dbReference type="InterPro" id="IPR015854">
    <property type="entry name" value="ABC_transpr_LolD-like"/>
</dbReference>
<comment type="similarity">
    <text evidence="4">Belongs to the ABC transporter superfamily. Macrolide exporter (TC 3.A.1.122) family.</text>
</comment>
<keyword evidence="3 6" id="KW-0067">ATP-binding</keyword>
<proteinExistence type="inferred from homology"/>
<evidence type="ECO:0000256" key="4">
    <source>
        <dbReference type="ARBA" id="ARBA00038388"/>
    </source>
</evidence>
<dbReference type="RefSeq" id="WP_090254745.1">
    <property type="nucleotide sequence ID" value="NZ_FOAA01000014.1"/>
</dbReference>
<dbReference type="GO" id="GO:0022857">
    <property type="term" value="F:transmembrane transporter activity"/>
    <property type="evidence" value="ECO:0007669"/>
    <property type="project" value="UniProtKB-ARBA"/>
</dbReference>
<evidence type="ECO:0000259" key="5">
    <source>
        <dbReference type="PROSITE" id="PS50893"/>
    </source>
</evidence>
<gene>
    <name evidence="6" type="ORF">SAMN05444515_11432</name>
</gene>
<dbReference type="SMART" id="SM00382">
    <property type="entry name" value="AAA"/>
    <property type="match status" value="1"/>
</dbReference>
<dbReference type="InterPro" id="IPR003439">
    <property type="entry name" value="ABC_transporter-like_ATP-bd"/>
</dbReference>
<protein>
    <submittedName>
        <fullName evidence="6">Putative ABC transport system ATP-binding protein</fullName>
    </submittedName>
</protein>
<dbReference type="InterPro" id="IPR027417">
    <property type="entry name" value="P-loop_NTPase"/>
</dbReference>
<name>A0A1H7PHT5_9GAMM</name>
<dbReference type="AlphaFoldDB" id="A0A1H7PHT5"/>
<evidence type="ECO:0000313" key="6">
    <source>
        <dbReference type="EMBL" id="SEL35332.1"/>
    </source>
</evidence>
<dbReference type="InterPro" id="IPR003593">
    <property type="entry name" value="AAA+_ATPase"/>
</dbReference>
<dbReference type="SUPFAM" id="SSF52540">
    <property type="entry name" value="P-loop containing nucleoside triphosphate hydrolases"/>
    <property type="match status" value="1"/>
</dbReference>
<dbReference type="GO" id="GO:0005886">
    <property type="term" value="C:plasma membrane"/>
    <property type="evidence" value="ECO:0007669"/>
    <property type="project" value="TreeGrafter"/>
</dbReference>
<evidence type="ECO:0000313" key="7">
    <source>
        <dbReference type="Proteomes" id="UP000199256"/>
    </source>
</evidence>
<dbReference type="InterPro" id="IPR017871">
    <property type="entry name" value="ABC_transporter-like_CS"/>
</dbReference>
<dbReference type="Proteomes" id="UP000199256">
    <property type="component" value="Unassembled WGS sequence"/>
</dbReference>
<dbReference type="GO" id="GO:1902495">
    <property type="term" value="C:transmembrane transporter complex"/>
    <property type="evidence" value="ECO:0007669"/>
    <property type="project" value="UniProtKB-ARBA"/>
</dbReference>
<evidence type="ECO:0000256" key="1">
    <source>
        <dbReference type="ARBA" id="ARBA00022448"/>
    </source>
</evidence>
<sequence length="238" mass="26157">MDTPQSHAAAPPLLQLTHVSKHYTEGHQRRTVLDGINAQVQTGEIVALVGRSGSGKSTLLNLLAGIDRPDTGEIHIRGRRLDTMGERERTLFRRREVGFVYQFFNLIPTLTVAENVALPMELNGVGSRERGERVDHLLNLVDLANRSQAFPDELSGGEQQRVAMVRAIAHEPALLLADEPTGNLDAETGARIIALLRDLVRDQGRTLVMVTHSQEVAAIASRVWTLDEGRITPSDNTP</sequence>
<dbReference type="GO" id="GO:0016887">
    <property type="term" value="F:ATP hydrolysis activity"/>
    <property type="evidence" value="ECO:0007669"/>
    <property type="project" value="InterPro"/>
</dbReference>
<dbReference type="Pfam" id="PF00005">
    <property type="entry name" value="ABC_tran"/>
    <property type="match status" value="1"/>
</dbReference>
<dbReference type="PROSITE" id="PS50893">
    <property type="entry name" value="ABC_TRANSPORTER_2"/>
    <property type="match status" value="1"/>
</dbReference>
<dbReference type="CDD" id="cd03255">
    <property type="entry name" value="ABC_MJ0796_LolCDE_FtsE"/>
    <property type="match status" value="1"/>
</dbReference>
<dbReference type="PANTHER" id="PTHR24220">
    <property type="entry name" value="IMPORT ATP-BINDING PROTEIN"/>
    <property type="match status" value="1"/>
</dbReference>
<keyword evidence="1" id="KW-0813">Transport</keyword>
<feature type="domain" description="ABC transporter" evidence="5">
    <location>
        <begin position="14"/>
        <end position="238"/>
    </location>
</feature>
<dbReference type="Gene3D" id="3.40.50.300">
    <property type="entry name" value="P-loop containing nucleotide triphosphate hydrolases"/>
    <property type="match status" value="1"/>
</dbReference>
<organism evidence="6 7">
    <name type="scientific">Ectothiorhodospira marina</name>
    <dbReference type="NCBI Taxonomy" id="1396821"/>
    <lineage>
        <taxon>Bacteria</taxon>
        <taxon>Pseudomonadati</taxon>
        <taxon>Pseudomonadota</taxon>
        <taxon>Gammaproteobacteria</taxon>
        <taxon>Chromatiales</taxon>
        <taxon>Ectothiorhodospiraceae</taxon>
        <taxon>Ectothiorhodospira</taxon>
    </lineage>
</organism>
<keyword evidence="2" id="KW-0547">Nucleotide-binding</keyword>
<dbReference type="InterPro" id="IPR017911">
    <property type="entry name" value="MacB-like_ATP-bd"/>
</dbReference>
<dbReference type="FunFam" id="3.40.50.300:FF:000032">
    <property type="entry name" value="Export ABC transporter ATP-binding protein"/>
    <property type="match status" value="1"/>
</dbReference>
<dbReference type="OrthoDB" id="66958at2"/>
<dbReference type="EMBL" id="FOAA01000014">
    <property type="protein sequence ID" value="SEL35332.1"/>
    <property type="molecule type" value="Genomic_DNA"/>
</dbReference>
<evidence type="ECO:0000256" key="3">
    <source>
        <dbReference type="ARBA" id="ARBA00022840"/>
    </source>
</evidence>
<accession>A0A1H7PHT5</accession>
<reference evidence="7" key="1">
    <citation type="submission" date="2016-10" db="EMBL/GenBank/DDBJ databases">
        <authorList>
            <person name="Varghese N."/>
            <person name="Submissions S."/>
        </authorList>
    </citation>
    <scope>NUCLEOTIDE SEQUENCE [LARGE SCALE GENOMIC DNA]</scope>
    <source>
        <strain evidence="7">DSM 241</strain>
    </source>
</reference>
<dbReference type="PANTHER" id="PTHR24220:SF685">
    <property type="entry name" value="ABC TRANSPORTER RELATED"/>
    <property type="match status" value="1"/>
</dbReference>
<dbReference type="STRING" id="1396821.SAMN05444515_11432"/>
<dbReference type="GO" id="GO:0005524">
    <property type="term" value="F:ATP binding"/>
    <property type="evidence" value="ECO:0007669"/>
    <property type="project" value="UniProtKB-KW"/>
</dbReference>
<dbReference type="PROSITE" id="PS00211">
    <property type="entry name" value="ABC_TRANSPORTER_1"/>
    <property type="match status" value="1"/>
</dbReference>